<dbReference type="InterPro" id="IPR013783">
    <property type="entry name" value="Ig-like_fold"/>
</dbReference>
<comment type="caution">
    <text evidence="2">The sequence shown here is derived from an EMBL/GenBank/DDBJ whole genome shotgun (WGS) entry which is preliminary data.</text>
</comment>
<accession>A0A0F9YEA1</accession>
<dbReference type="PANTHER" id="PTHR31513">
    <property type="entry name" value="EPHRIN TYPE-B RECEPTOR"/>
    <property type="match status" value="1"/>
</dbReference>
<dbReference type="Gene3D" id="2.60.40.2340">
    <property type="match status" value="1"/>
</dbReference>
<evidence type="ECO:0000313" key="3">
    <source>
        <dbReference type="Proteomes" id="UP000034934"/>
    </source>
</evidence>
<reference evidence="2 3" key="1">
    <citation type="journal article" date="2015" name="Nature">
        <title>rRNA introns, odd ribosomes, and small enigmatic genomes across a large radiation of phyla.</title>
        <authorList>
            <person name="Brown C.T."/>
            <person name="Hug L.A."/>
            <person name="Thomas B.C."/>
            <person name="Sharon I."/>
            <person name="Castelle C.J."/>
            <person name="Singh A."/>
            <person name="Wilkins M.J."/>
            <person name="Williams K.H."/>
            <person name="Banfield J.F."/>
        </authorList>
    </citation>
    <scope>NUCLEOTIDE SEQUENCE [LARGE SCALE GENOMIC DNA]</scope>
</reference>
<name>A0A0F9YEA1_9BACT</name>
<dbReference type="InterPro" id="IPR032179">
    <property type="entry name" value="Cry22Aa_Ig-like"/>
</dbReference>
<gene>
    <name evidence="2" type="ORF">UR19_C0005G0046</name>
</gene>
<sequence>MLNNLKENDEQEIGEPCISPPELSLLHKVQGVLFAVADPTAGVVKVGLISSYNAGSYIADGVHNAGLAVGNGIHDTSLKINNMVSGLLANAIGSLPDAGVIAAVPFGVLDSENIEAGAEELPPPASSVEKETVLPQEIPEIKDEVTIPTEPEPILVEPVPEKEEVVDVVPEKIDPIVSNTTYYGGGGGSSTPTDIVAPVITILGNNPETITKDSIYLDAGATALDDVDGVIEVVVTGVVDISVVGVYIITYTATDLSNNIATMIRTINVVLPPPPPLATFTIDSDTTLVAGEYNYDNLIITNNAVLTLDSNRDSLDPFKGVKINAVNITIENGSSISAQSKGYANGPGTYAENSPGASYGGTGDKNISTSIYGSATKPIDLGSGGYNYFRDGGAIRLVVTDTLINNGIVSSNGDSTSSGGSIYVTTKNLTGSGSFSANGGGLYSTSVIHGSGSGGRIAIYYEVNSFSGIVEAKGGCGSYDGYSRTCAMDGTVGYFDTINNDLSVYNSWQFLKVDSPFNYNKIILTNGSTIRSEKEVNITADDLLLDKISNFTLNEDQIINISSIRLNENSRLTLSGSEMITADNLIISGNSDVTIVIEKIFSLTIPNINIESGSSISADTKGYFGGPGAPLVYRAGASYGGAGEGSDDALTYGSVLEPVDFGSGGNGDLRGGGAIRLVVTDTFINNGIVSSNGNSTSSGGSIYITVKNLSGSGKFSANGGGLYSSSVIFGSGGGGRNAIYYESNLFTGTVEAKGGCGSYDGYSRVCAKDGTVKMIDTTKSSVKQITTFDFMSLTPNVVGMIDEVNHAVSLTVPFGTAVTALVSTITISEKAIISPDTNVAQDFTNAVTYTVTAENGSTQDYIVTVLVASDPNPLPDDTIPSILSSSLNGIASDVATNPVVDLVSIAFIANENVDWVSIKIEKEDDETVYKYFYPGIDCDGQDACTKSWNGLLAGDSIAPIGVYKIRVRIRDLISLEEYDFSHLYKITVDTSL</sequence>
<protein>
    <recommendedName>
        <fullName evidence="1">Pesticidal crystal protein Cry22Aa Ig-like domain-containing protein</fullName>
    </recommendedName>
</protein>
<evidence type="ECO:0000259" key="1">
    <source>
        <dbReference type="Pfam" id="PF16403"/>
    </source>
</evidence>
<dbReference type="EMBL" id="LBOG01000005">
    <property type="protein sequence ID" value="KKP30044.1"/>
    <property type="molecule type" value="Genomic_DNA"/>
</dbReference>
<organism evidence="2 3">
    <name type="scientific">Candidatus Nomurabacteria bacterium GW2011_GWF1_31_48</name>
    <dbReference type="NCBI Taxonomy" id="1618767"/>
    <lineage>
        <taxon>Bacteria</taxon>
        <taxon>Candidatus Nomuraibacteriota</taxon>
    </lineage>
</organism>
<dbReference type="Gene3D" id="2.60.40.10">
    <property type="entry name" value="Immunoglobulins"/>
    <property type="match status" value="1"/>
</dbReference>
<feature type="domain" description="Pesticidal crystal protein Cry22Aa Ig-like" evidence="1">
    <location>
        <begin position="200"/>
        <end position="269"/>
    </location>
</feature>
<dbReference type="AlphaFoldDB" id="A0A0F9YEA1"/>
<evidence type="ECO:0000313" key="2">
    <source>
        <dbReference type="EMBL" id="KKP30044.1"/>
    </source>
</evidence>
<dbReference type="PANTHER" id="PTHR31513:SF2">
    <property type="entry name" value="MRAZ"/>
    <property type="match status" value="1"/>
</dbReference>
<dbReference type="Proteomes" id="UP000034934">
    <property type="component" value="Unassembled WGS sequence"/>
</dbReference>
<proteinExistence type="predicted"/>
<dbReference type="Pfam" id="PF16403">
    <property type="entry name" value="Bact_surface_Ig-like"/>
    <property type="match status" value="1"/>
</dbReference>